<name>A0A5B8RTR7_9BURK</name>
<organism evidence="2 3">
    <name type="scientific">Comamonas flocculans</name>
    <dbReference type="NCBI Taxonomy" id="2597701"/>
    <lineage>
        <taxon>Bacteria</taxon>
        <taxon>Pseudomonadati</taxon>
        <taxon>Pseudomonadota</taxon>
        <taxon>Betaproteobacteria</taxon>
        <taxon>Burkholderiales</taxon>
        <taxon>Comamonadaceae</taxon>
        <taxon>Comamonas</taxon>
    </lineage>
</organism>
<dbReference type="OrthoDB" id="8589195at2"/>
<dbReference type="InterPro" id="IPR018490">
    <property type="entry name" value="cNMP-bd_dom_sf"/>
</dbReference>
<accession>A0A5B8RTR7</accession>
<dbReference type="RefSeq" id="WP_146912099.1">
    <property type="nucleotide sequence ID" value="NZ_CP042344.1"/>
</dbReference>
<dbReference type="Proteomes" id="UP000321199">
    <property type="component" value="Chromosome"/>
</dbReference>
<dbReference type="GO" id="GO:0005829">
    <property type="term" value="C:cytosol"/>
    <property type="evidence" value="ECO:0007669"/>
    <property type="project" value="TreeGrafter"/>
</dbReference>
<protein>
    <submittedName>
        <fullName evidence="2">Cyclic nucleotide-binding domain-containing protein</fullName>
    </submittedName>
</protein>
<dbReference type="SUPFAM" id="SSF51206">
    <property type="entry name" value="cAMP-binding domain-like"/>
    <property type="match status" value="1"/>
</dbReference>
<dbReference type="GO" id="GO:0003700">
    <property type="term" value="F:DNA-binding transcription factor activity"/>
    <property type="evidence" value="ECO:0007669"/>
    <property type="project" value="TreeGrafter"/>
</dbReference>
<dbReference type="PANTHER" id="PTHR24567">
    <property type="entry name" value="CRP FAMILY TRANSCRIPTIONAL REGULATORY PROTEIN"/>
    <property type="match status" value="1"/>
</dbReference>
<dbReference type="InterPro" id="IPR014710">
    <property type="entry name" value="RmlC-like_jellyroll"/>
</dbReference>
<dbReference type="Gene3D" id="2.60.120.10">
    <property type="entry name" value="Jelly Rolls"/>
    <property type="match status" value="1"/>
</dbReference>
<evidence type="ECO:0000313" key="3">
    <source>
        <dbReference type="Proteomes" id="UP000321199"/>
    </source>
</evidence>
<dbReference type="CDD" id="cd00038">
    <property type="entry name" value="CAP_ED"/>
    <property type="match status" value="1"/>
</dbReference>
<keyword evidence="3" id="KW-1185">Reference proteome</keyword>
<feature type="domain" description="Cyclic nucleotide-binding" evidence="1">
    <location>
        <begin position="31"/>
        <end position="151"/>
    </location>
</feature>
<dbReference type="InterPro" id="IPR050397">
    <property type="entry name" value="Env_Response_Regulators"/>
</dbReference>
<dbReference type="PROSITE" id="PS50042">
    <property type="entry name" value="CNMP_BINDING_3"/>
    <property type="match status" value="1"/>
</dbReference>
<proteinExistence type="predicted"/>
<evidence type="ECO:0000313" key="2">
    <source>
        <dbReference type="EMBL" id="QEA12503.1"/>
    </source>
</evidence>
<dbReference type="Pfam" id="PF00027">
    <property type="entry name" value="cNMP_binding"/>
    <property type="match status" value="1"/>
</dbReference>
<dbReference type="AlphaFoldDB" id="A0A5B8RTR7"/>
<reference evidence="2 3" key="1">
    <citation type="submission" date="2019-07" db="EMBL/GenBank/DDBJ databases">
        <title>Complete genome sequence of Comamonas sp. NLF 7-7 isolated from livestock.</title>
        <authorList>
            <person name="Kim D.H."/>
            <person name="Kim J.G."/>
        </authorList>
    </citation>
    <scope>NUCLEOTIDE SEQUENCE [LARGE SCALE GENOMIC DNA]</scope>
    <source>
        <strain evidence="2 3">NLF 7-7</strain>
    </source>
</reference>
<dbReference type="EMBL" id="CP042344">
    <property type="protein sequence ID" value="QEA12503.1"/>
    <property type="molecule type" value="Genomic_DNA"/>
</dbReference>
<gene>
    <name evidence="2" type="ORF">FOZ74_05355</name>
</gene>
<dbReference type="KEGG" id="cof:FOZ74_05355"/>
<dbReference type="PANTHER" id="PTHR24567:SF26">
    <property type="entry name" value="REGULATORY PROTEIN YEIL"/>
    <property type="match status" value="1"/>
</dbReference>
<dbReference type="InterPro" id="IPR000595">
    <property type="entry name" value="cNMP-bd_dom"/>
</dbReference>
<evidence type="ECO:0000259" key="1">
    <source>
        <dbReference type="PROSITE" id="PS50042"/>
    </source>
</evidence>
<sequence length="167" mass="18682">MLEALPSHFEYLGNAQDYAADIHDIFVSAPLFEPLDIAETTLLCNFMAVYSTHTNTTLLNQGGSPAYMIILLTGMAKAVRTDDNGKDIWLHNLRPGDTFGELAMLDNEPLRASCISSEPVDLVVLSRDAFRDVLLTLPRLGNKLLMLFLRVTSRRLQLTEAYLPELR</sequence>
<dbReference type="SMART" id="SM00100">
    <property type="entry name" value="cNMP"/>
    <property type="match status" value="1"/>
</dbReference>